<reference evidence="1" key="1">
    <citation type="submission" date="2023-03" db="EMBL/GenBank/DDBJ databases">
        <title>Chromosome-scale reference genome and RAD-based genetic map of yellow starthistle (Centaurea solstitialis) reveal putative structural variation and QTLs associated with invader traits.</title>
        <authorList>
            <person name="Reatini B."/>
            <person name="Cang F.A."/>
            <person name="Jiang Q."/>
            <person name="Mckibben M.T.W."/>
            <person name="Barker M.S."/>
            <person name="Rieseberg L.H."/>
            <person name="Dlugosch K.M."/>
        </authorList>
    </citation>
    <scope>NUCLEOTIDE SEQUENCE</scope>
    <source>
        <strain evidence="1">CAN-66</strain>
        <tissue evidence="1">Leaf</tissue>
    </source>
</reference>
<dbReference type="EMBL" id="JARYMX010000003">
    <property type="protein sequence ID" value="KAJ9558493.1"/>
    <property type="molecule type" value="Genomic_DNA"/>
</dbReference>
<protein>
    <submittedName>
        <fullName evidence="1">Uncharacterized protein</fullName>
    </submittedName>
</protein>
<gene>
    <name evidence="1" type="ORF">OSB04_013107</name>
</gene>
<evidence type="ECO:0000313" key="2">
    <source>
        <dbReference type="Proteomes" id="UP001172457"/>
    </source>
</evidence>
<proteinExistence type="predicted"/>
<name>A0AA38TCM3_9ASTR</name>
<organism evidence="1 2">
    <name type="scientific">Centaurea solstitialis</name>
    <name type="common">yellow star-thistle</name>
    <dbReference type="NCBI Taxonomy" id="347529"/>
    <lineage>
        <taxon>Eukaryota</taxon>
        <taxon>Viridiplantae</taxon>
        <taxon>Streptophyta</taxon>
        <taxon>Embryophyta</taxon>
        <taxon>Tracheophyta</taxon>
        <taxon>Spermatophyta</taxon>
        <taxon>Magnoliopsida</taxon>
        <taxon>eudicotyledons</taxon>
        <taxon>Gunneridae</taxon>
        <taxon>Pentapetalae</taxon>
        <taxon>asterids</taxon>
        <taxon>campanulids</taxon>
        <taxon>Asterales</taxon>
        <taxon>Asteraceae</taxon>
        <taxon>Carduoideae</taxon>
        <taxon>Cardueae</taxon>
        <taxon>Centaureinae</taxon>
        <taxon>Centaurea</taxon>
    </lineage>
</organism>
<evidence type="ECO:0000313" key="1">
    <source>
        <dbReference type="EMBL" id="KAJ9558493.1"/>
    </source>
</evidence>
<dbReference type="Proteomes" id="UP001172457">
    <property type="component" value="Chromosome 3"/>
</dbReference>
<sequence length="105" mass="11867">MIPSNSNWSHYSIITFDITTELFGEFQLPEFLAQKHFLKVSVVGESSAVIHSSALNFDGLQSDVRFWALGETRTRILAGQPEWCLQPWRVLDPLLSDSRSADLSL</sequence>
<accession>A0AA38TCM3</accession>
<comment type="caution">
    <text evidence="1">The sequence shown here is derived from an EMBL/GenBank/DDBJ whole genome shotgun (WGS) entry which is preliminary data.</text>
</comment>
<keyword evidence="2" id="KW-1185">Reference proteome</keyword>
<dbReference type="AlphaFoldDB" id="A0AA38TCM3"/>